<organism evidence="1 2">
    <name type="scientific">Didymodactylos carnosus</name>
    <dbReference type="NCBI Taxonomy" id="1234261"/>
    <lineage>
        <taxon>Eukaryota</taxon>
        <taxon>Metazoa</taxon>
        <taxon>Spiralia</taxon>
        <taxon>Gnathifera</taxon>
        <taxon>Rotifera</taxon>
        <taxon>Eurotatoria</taxon>
        <taxon>Bdelloidea</taxon>
        <taxon>Philodinida</taxon>
        <taxon>Philodinidae</taxon>
        <taxon>Didymodactylos</taxon>
    </lineage>
</organism>
<dbReference type="EMBL" id="CAJOBA010092646">
    <property type="protein sequence ID" value="CAF4490907.1"/>
    <property type="molecule type" value="Genomic_DNA"/>
</dbReference>
<name>A0A8S2XC18_9BILA</name>
<protein>
    <submittedName>
        <fullName evidence="1">Uncharacterized protein</fullName>
    </submittedName>
</protein>
<reference evidence="1" key="1">
    <citation type="submission" date="2021-02" db="EMBL/GenBank/DDBJ databases">
        <authorList>
            <person name="Nowell W R."/>
        </authorList>
    </citation>
    <scope>NUCLEOTIDE SEQUENCE</scope>
</reference>
<evidence type="ECO:0000313" key="2">
    <source>
        <dbReference type="Proteomes" id="UP000682733"/>
    </source>
</evidence>
<gene>
    <name evidence="1" type="ORF">TMI583_LOCUS47563</name>
</gene>
<evidence type="ECO:0000313" key="1">
    <source>
        <dbReference type="EMBL" id="CAF4490907.1"/>
    </source>
</evidence>
<dbReference type="AlphaFoldDB" id="A0A8S2XC18"/>
<proteinExistence type="predicted"/>
<sequence>MLLWLVGNVNPSALRESIKHETFRDHLIQYLEDITKEDLSCFQTEQVRSDVSEVEKPNRTLTSICAPMPTPEDLNFEEKKRMAICTLVAECPMHRHTGTCYKYANTSSANIPPCRMRF</sequence>
<comment type="caution">
    <text evidence="1">The sequence shown here is derived from an EMBL/GenBank/DDBJ whole genome shotgun (WGS) entry which is preliminary data.</text>
</comment>
<accession>A0A8S2XC18</accession>
<dbReference type="Proteomes" id="UP000682733">
    <property type="component" value="Unassembled WGS sequence"/>
</dbReference>